<evidence type="ECO:0000313" key="3">
    <source>
        <dbReference type="Proteomes" id="UP000251213"/>
    </source>
</evidence>
<keyword evidence="1" id="KW-0472">Membrane</keyword>
<keyword evidence="1" id="KW-1133">Transmembrane helix</keyword>
<dbReference type="EMBL" id="QJKK01000006">
    <property type="protein sequence ID" value="RAL23442.1"/>
    <property type="molecule type" value="Genomic_DNA"/>
</dbReference>
<sequence length="290" mass="32992">MDTITHGLIGYTLYKSVKKEDMPVSMQRGLLVTALIGSQIPDIDVVVKFTEIGQVMEQMWHRGLTHSVFLVPFWALLIFGLVVWLFKVKDRRIFYTALTAVFVHDTIDLFNAWGTGYLEPFSSTRITIGSIPIVDGVFWVVFITGLLITRYKKSLAAHVVFRWVAIVMLAHVGLQTAQGLWLEHQVKKEYEQAELAATFVPGQFQVIGKKGEKVDIYHGSIFTSLTKKISLVSKEKSDLTPLLKKNPRAHVLIKWSPFVVIVDDSKRLGIFDPRFYKNGQSFLSEYINKN</sequence>
<reference evidence="2 3" key="1">
    <citation type="submission" date="2018-06" db="EMBL/GenBank/DDBJ databases">
        <title>Thermoflavimicrobium daqus sp. nov., a thermophilic microbe isolated from Moutai-flavour Daqu.</title>
        <authorList>
            <person name="Wang X."/>
            <person name="Zhou H."/>
        </authorList>
    </citation>
    <scope>NUCLEOTIDE SEQUENCE [LARGE SCALE GENOMIC DNA]</scope>
    <source>
        <strain evidence="2 3">FBKL4.011</strain>
    </source>
</reference>
<accession>A0A364K3M8</accession>
<proteinExistence type="predicted"/>
<feature type="transmembrane region" description="Helical" evidence="1">
    <location>
        <begin position="160"/>
        <end position="182"/>
    </location>
</feature>
<feature type="transmembrane region" description="Helical" evidence="1">
    <location>
        <begin position="126"/>
        <end position="148"/>
    </location>
</feature>
<name>A0A364K3M8_9BACL</name>
<comment type="caution">
    <text evidence="2">The sequence shown here is derived from an EMBL/GenBank/DDBJ whole genome shotgun (WGS) entry which is preliminary data.</text>
</comment>
<dbReference type="PANTHER" id="PTHR40031:SF1">
    <property type="entry name" value="MEMBRANE-BOUND METAL-DEPENDENT HYDROLASE"/>
    <property type="match status" value="1"/>
</dbReference>
<dbReference type="InterPro" id="IPR007404">
    <property type="entry name" value="YdjM-like"/>
</dbReference>
<evidence type="ECO:0000313" key="2">
    <source>
        <dbReference type="EMBL" id="RAL23442.1"/>
    </source>
</evidence>
<organism evidence="2 3">
    <name type="scientific">Thermoflavimicrobium daqui</name>
    <dbReference type="NCBI Taxonomy" id="2137476"/>
    <lineage>
        <taxon>Bacteria</taxon>
        <taxon>Bacillati</taxon>
        <taxon>Bacillota</taxon>
        <taxon>Bacilli</taxon>
        <taxon>Bacillales</taxon>
        <taxon>Thermoactinomycetaceae</taxon>
        <taxon>Thermoflavimicrobium</taxon>
    </lineage>
</organism>
<dbReference type="Proteomes" id="UP000251213">
    <property type="component" value="Unassembled WGS sequence"/>
</dbReference>
<keyword evidence="1" id="KW-0812">Transmembrane</keyword>
<dbReference type="AlphaFoldDB" id="A0A364K3M8"/>
<dbReference type="GO" id="GO:0016787">
    <property type="term" value="F:hydrolase activity"/>
    <property type="evidence" value="ECO:0007669"/>
    <property type="project" value="UniProtKB-KW"/>
</dbReference>
<protein>
    <submittedName>
        <fullName evidence="2">Metal-dependent hydrolase</fullName>
    </submittedName>
</protein>
<feature type="transmembrane region" description="Helical" evidence="1">
    <location>
        <begin position="93"/>
        <end position="114"/>
    </location>
</feature>
<feature type="transmembrane region" description="Helical" evidence="1">
    <location>
        <begin position="64"/>
        <end position="86"/>
    </location>
</feature>
<dbReference type="Pfam" id="PF04307">
    <property type="entry name" value="YdjM"/>
    <property type="match status" value="1"/>
</dbReference>
<gene>
    <name evidence="2" type="ORF">DL897_12225</name>
</gene>
<dbReference type="OrthoDB" id="245523at2"/>
<keyword evidence="3" id="KW-1185">Reference proteome</keyword>
<dbReference type="PANTHER" id="PTHR40031">
    <property type="entry name" value="HYPOTHETICAL MEMBRANE SPANNING PROTEIN"/>
    <property type="match status" value="1"/>
</dbReference>
<dbReference type="InterPro" id="IPR053170">
    <property type="entry name" value="Transcription_regulator"/>
</dbReference>
<reference evidence="2 3" key="2">
    <citation type="submission" date="2018-06" db="EMBL/GenBank/DDBJ databases">
        <authorList>
            <person name="Zhirakovskaya E."/>
        </authorList>
    </citation>
    <scope>NUCLEOTIDE SEQUENCE [LARGE SCALE GENOMIC DNA]</scope>
    <source>
        <strain evidence="2 3">FBKL4.011</strain>
    </source>
</reference>
<dbReference type="RefSeq" id="WP_113659425.1">
    <property type="nucleotide sequence ID" value="NZ_KZ845668.1"/>
</dbReference>
<evidence type="ECO:0000256" key="1">
    <source>
        <dbReference type="SAM" id="Phobius"/>
    </source>
</evidence>
<keyword evidence="2" id="KW-0378">Hydrolase</keyword>